<dbReference type="InterPro" id="IPR002931">
    <property type="entry name" value="Transglutaminase-like"/>
</dbReference>
<feature type="chain" id="PRO_5022934914" description="DUF3857 domain-containing protein" evidence="1">
    <location>
        <begin position="28"/>
        <end position="620"/>
    </location>
</feature>
<dbReference type="RefSeq" id="WP_150807174.1">
    <property type="nucleotide sequence ID" value="NZ_CABVHY010000045.1"/>
</dbReference>
<sequence length="620" mass="67790" precursor="true">MQLPGFFPARLISSLLVFLLALNTAHAKDDGTDLSVTIEKEIQTNVINADGSFLLTHDSVMLLNEERAIKAQAQRSLSYNRTLETLDVVEAYTQKPDGRKVLVKADQIKEQQERQSSNAPMFQDTLVKVVIFPEVAVGDRLVLQYKKHRTIALFPEHFEDLSFPAFHPTQQFTLVYDLPESMPLYADAKGFAATSPTAAPGRKIYRWDYVSGNNARIEQGAVSYLDYGRYLAVSTFANFNAFAQAYDARAQSKVTPEVIELATTLTAHLDSPRAKAIALSDWVRKNIRYVAVYIGAGGVVPHSVETILANRYGDCKDHVALLEALLAAVAIESSPALINAGNAYVLPKVPTLGLLDHVITYIPSLDLYLDSTAAEIAGGYLPIPELDKPVVLTKSGELGRTPFTQEGKVENTTVFKVGSTGAADFTHASNVEGWAAEFNRYVLKSMKPTDRDLIVQQMLTAYGQTGSGKLETGALEGNANDFEIKMAGRTENLVNLPGPIGVPTLSSFAGGIAQNVFGFAMENERLQAFTCISGVTEEQARFEFPADVGILATPRPVTLRHASFDYTSTYVKEANAVVVHRRFTFNHPSALCSPEDFIAMKPAIDAMVNDLKSQIIVQAL</sequence>
<evidence type="ECO:0000313" key="5">
    <source>
        <dbReference type="Proteomes" id="UP000379480"/>
    </source>
</evidence>
<dbReference type="OrthoDB" id="103430at2"/>
<dbReference type="AlphaFoldDB" id="A0A5E7FSY5"/>
<name>A0A5E7FSY5_PSEFL</name>
<dbReference type="InterPro" id="IPR024618">
    <property type="entry name" value="DUF3857"/>
</dbReference>
<feature type="domain" description="Transglutaminase-like" evidence="2">
    <location>
        <begin position="260"/>
        <end position="332"/>
    </location>
</feature>
<dbReference type="EMBL" id="CABVHY010000045">
    <property type="protein sequence ID" value="VVO42315.1"/>
    <property type="molecule type" value="Genomic_DNA"/>
</dbReference>
<evidence type="ECO:0000256" key="1">
    <source>
        <dbReference type="SAM" id="SignalP"/>
    </source>
</evidence>
<evidence type="ECO:0008006" key="6">
    <source>
        <dbReference type="Google" id="ProtNLM"/>
    </source>
</evidence>
<protein>
    <recommendedName>
        <fullName evidence="6">DUF3857 domain-containing protein</fullName>
    </recommendedName>
</protein>
<dbReference type="Gene3D" id="2.60.120.1130">
    <property type="match status" value="1"/>
</dbReference>
<proteinExistence type="predicted"/>
<organism evidence="4 5">
    <name type="scientific">Pseudomonas fluorescens</name>
    <dbReference type="NCBI Taxonomy" id="294"/>
    <lineage>
        <taxon>Bacteria</taxon>
        <taxon>Pseudomonadati</taxon>
        <taxon>Pseudomonadota</taxon>
        <taxon>Gammaproteobacteria</taxon>
        <taxon>Pseudomonadales</taxon>
        <taxon>Pseudomonadaceae</taxon>
        <taxon>Pseudomonas</taxon>
    </lineage>
</organism>
<reference evidence="4 5" key="1">
    <citation type="submission" date="2019-09" db="EMBL/GenBank/DDBJ databases">
        <authorList>
            <person name="Chandra G."/>
            <person name="Truman W A."/>
        </authorList>
    </citation>
    <scope>NUCLEOTIDE SEQUENCE [LARGE SCALE GENOMIC DNA]</scope>
    <source>
        <strain evidence="4">PS723</strain>
    </source>
</reference>
<feature type="domain" description="DUF3857" evidence="3">
    <location>
        <begin position="49"/>
        <end position="209"/>
    </location>
</feature>
<dbReference type="Proteomes" id="UP000379480">
    <property type="component" value="Unassembled WGS sequence"/>
</dbReference>
<gene>
    <name evidence="4" type="ORF">PS723_05991</name>
</gene>
<dbReference type="Pfam" id="PF01841">
    <property type="entry name" value="Transglut_core"/>
    <property type="match status" value="1"/>
</dbReference>
<evidence type="ECO:0000259" key="3">
    <source>
        <dbReference type="Pfam" id="PF12969"/>
    </source>
</evidence>
<feature type="signal peptide" evidence="1">
    <location>
        <begin position="1"/>
        <end position="27"/>
    </location>
</feature>
<dbReference type="Gene3D" id="3.10.620.30">
    <property type="match status" value="1"/>
</dbReference>
<dbReference type="Gene3D" id="2.60.40.3140">
    <property type="match status" value="1"/>
</dbReference>
<evidence type="ECO:0000259" key="2">
    <source>
        <dbReference type="Pfam" id="PF01841"/>
    </source>
</evidence>
<dbReference type="Pfam" id="PF12969">
    <property type="entry name" value="DUF3857"/>
    <property type="match status" value="1"/>
</dbReference>
<keyword evidence="1" id="KW-0732">Signal</keyword>
<dbReference type="SUPFAM" id="SSF54001">
    <property type="entry name" value="Cysteine proteinases"/>
    <property type="match status" value="1"/>
</dbReference>
<dbReference type="InterPro" id="IPR038765">
    <property type="entry name" value="Papain-like_cys_pep_sf"/>
</dbReference>
<accession>A0A5E7FSY5</accession>
<evidence type="ECO:0000313" key="4">
    <source>
        <dbReference type="EMBL" id="VVO42315.1"/>
    </source>
</evidence>